<dbReference type="Pfam" id="PF16921">
    <property type="entry name" value="Tex_YqgF"/>
    <property type="match status" value="1"/>
</dbReference>
<dbReference type="AlphaFoldDB" id="A0AA36DTV5"/>
<gene>
    <name evidence="3" type="ORF">CYNAS_LOCUS4654</name>
</gene>
<feature type="coiled-coil region" evidence="1">
    <location>
        <begin position="160"/>
        <end position="191"/>
    </location>
</feature>
<comment type="caution">
    <text evidence="3">The sequence shown here is derived from an EMBL/GenBank/DDBJ whole genome shotgun (WGS) entry which is preliminary data.</text>
</comment>
<dbReference type="SUPFAM" id="SSF47781">
    <property type="entry name" value="RuvA domain 2-like"/>
    <property type="match status" value="2"/>
</dbReference>
<name>A0AA36DTV5_CYLNA</name>
<evidence type="ECO:0000313" key="4">
    <source>
        <dbReference type="Proteomes" id="UP001176961"/>
    </source>
</evidence>
<dbReference type="PANTHER" id="PTHR10724:SF10">
    <property type="entry name" value="S1 RNA-BINDING DOMAIN-CONTAINING PROTEIN 1"/>
    <property type="match status" value="1"/>
</dbReference>
<dbReference type="Gene3D" id="2.40.50.140">
    <property type="entry name" value="Nucleic acid-binding proteins"/>
    <property type="match status" value="1"/>
</dbReference>
<accession>A0AA36DTV5</accession>
<dbReference type="PANTHER" id="PTHR10724">
    <property type="entry name" value="30S RIBOSOMAL PROTEIN S1"/>
    <property type="match status" value="1"/>
</dbReference>
<dbReference type="GO" id="GO:0006139">
    <property type="term" value="P:nucleobase-containing compound metabolic process"/>
    <property type="evidence" value="ECO:0007669"/>
    <property type="project" value="InterPro"/>
</dbReference>
<dbReference type="InterPro" id="IPR003029">
    <property type="entry name" value="S1_domain"/>
</dbReference>
<protein>
    <recommendedName>
        <fullName evidence="2">S1 motif domain-containing protein</fullName>
    </recommendedName>
</protein>
<feature type="domain" description="S1 motif" evidence="2">
    <location>
        <begin position="669"/>
        <end position="731"/>
    </location>
</feature>
<dbReference type="InterPro" id="IPR037027">
    <property type="entry name" value="YqgF/RNaseH-like_dom_sf"/>
</dbReference>
<sequence length="732" mass="81296">MPEEGWFLDHTLEDVISEEVSIPHRVSSKLVKLFADGNEVAYIARYRADAHEGMSCDQIRQSFKVFNETKELNKKVEKAIANVSTKIKSESDLKVALERLKSARESADVTEVTQLYASARKTKASIARELGLEEVAQAIMEGGTIHLDRFVGSKPELKNLKIVEENIANAMADMLNKMQETQDAIKRITKLETNVFLSVCSELSNKAKKWTENDKSYRLISNFNDYLNFKKDARKVENYQILAMDRGEENEVLTWKIEVAYAEKEHPGNGVRVASAHRELFQTALRDSINRLFIPKIQRTLRRLLLARAEEAAISCFAHNLRHLFWREGVKAESIIALDPGYSACKAALLTSTGAVVQTAEFGLNGKMFDQRGENLLKDWVNRAGDGRVVIAIGNGKASLETQMAVATMIRFGKFGAHVVRFCTVPENGASKYSITPLAEEDLPNMPPTQRSAVSIGRRLIDPMAEYVKIEPKHLGMGMYQHSVNAKKLSEALELVVRECVSLRGVDVNVASVQLLEKVSGLNKKTAAGVVALREQNGRISSREEIKAVKGLGAKSFEQCAGFLIVRQNSENGSGLDGPKKKKKKVSSEPLDQTIIHPSQYSIAKSLLSRIGLTPQDLPYQGLMSKLQNLTDLTPDESAVRDLFCTEIKTLPPPELMVEIRKINSFKVGEQVVGRVANQVEFGVFVDIGAEKSALAHRSNLRQPYPEVGSSLMFTIVSVDVQKGRISVKPVD</sequence>
<evidence type="ECO:0000313" key="3">
    <source>
        <dbReference type="EMBL" id="CAJ0592671.1"/>
    </source>
</evidence>
<dbReference type="EMBL" id="CATQJL010000112">
    <property type="protein sequence ID" value="CAJ0592671.1"/>
    <property type="molecule type" value="Genomic_DNA"/>
</dbReference>
<proteinExistence type="predicted"/>
<evidence type="ECO:0000256" key="1">
    <source>
        <dbReference type="SAM" id="Coils"/>
    </source>
</evidence>
<dbReference type="Gene3D" id="1.10.10.650">
    <property type="entry name" value="RuvA domain 2-like"/>
    <property type="match status" value="1"/>
</dbReference>
<dbReference type="Gene3D" id="3.30.420.140">
    <property type="entry name" value="YqgF/RNase H-like domain"/>
    <property type="match status" value="1"/>
</dbReference>
<dbReference type="SUPFAM" id="SSF53098">
    <property type="entry name" value="Ribonuclease H-like"/>
    <property type="match status" value="1"/>
</dbReference>
<dbReference type="Gene3D" id="1.10.3500.10">
    <property type="entry name" value="Tex N-terminal region-like"/>
    <property type="match status" value="1"/>
</dbReference>
<reference evidence="3" key="1">
    <citation type="submission" date="2023-07" db="EMBL/GenBank/DDBJ databases">
        <authorList>
            <consortium name="CYATHOMIX"/>
        </authorList>
    </citation>
    <scope>NUCLEOTIDE SEQUENCE</scope>
    <source>
        <strain evidence="3">N/A</strain>
    </source>
</reference>
<dbReference type="GO" id="GO:0003735">
    <property type="term" value="F:structural constituent of ribosome"/>
    <property type="evidence" value="ECO:0007669"/>
    <property type="project" value="TreeGrafter"/>
</dbReference>
<evidence type="ECO:0000259" key="2">
    <source>
        <dbReference type="PROSITE" id="PS50126"/>
    </source>
</evidence>
<dbReference type="InterPro" id="IPR010994">
    <property type="entry name" value="RuvA_2-like"/>
</dbReference>
<dbReference type="InterPro" id="IPR018974">
    <property type="entry name" value="Tex-like_N"/>
</dbReference>
<dbReference type="Pfam" id="PF09371">
    <property type="entry name" value="Tex_N"/>
    <property type="match status" value="1"/>
</dbReference>
<dbReference type="SUPFAM" id="SSF158832">
    <property type="entry name" value="Tex N-terminal region-like"/>
    <property type="match status" value="1"/>
</dbReference>
<dbReference type="SUPFAM" id="SSF50249">
    <property type="entry name" value="Nucleic acid-binding proteins"/>
    <property type="match status" value="1"/>
</dbReference>
<dbReference type="InterPro" id="IPR006641">
    <property type="entry name" value="YqgF/RNaseH-like_dom"/>
</dbReference>
<dbReference type="Proteomes" id="UP001176961">
    <property type="component" value="Unassembled WGS sequence"/>
</dbReference>
<dbReference type="InterPro" id="IPR023319">
    <property type="entry name" value="Tex-like_HTH_dom_sf"/>
</dbReference>
<keyword evidence="1" id="KW-0175">Coiled coil</keyword>
<dbReference type="SMART" id="SM00732">
    <property type="entry name" value="YqgFc"/>
    <property type="match status" value="1"/>
</dbReference>
<dbReference type="InterPro" id="IPR032639">
    <property type="entry name" value="Tex_YqgF"/>
</dbReference>
<dbReference type="InterPro" id="IPR023323">
    <property type="entry name" value="Tex-like_dom_sf"/>
</dbReference>
<dbReference type="InterPro" id="IPR012340">
    <property type="entry name" value="NA-bd_OB-fold"/>
</dbReference>
<dbReference type="SMART" id="SM00316">
    <property type="entry name" value="S1"/>
    <property type="match status" value="1"/>
</dbReference>
<dbReference type="Pfam" id="PF00575">
    <property type="entry name" value="S1"/>
    <property type="match status" value="1"/>
</dbReference>
<dbReference type="GO" id="GO:0006412">
    <property type="term" value="P:translation"/>
    <property type="evidence" value="ECO:0007669"/>
    <property type="project" value="TreeGrafter"/>
</dbReference>
<dbReference type="PROSITE" id="PS50126">
    <property type="entry name" value="S1"/>
    <property type="match status" value="1"/>
</dbReference>
<dbReference type="InterPro" id="IPR012337">
    <property type="entry name" value="RNaseH-like_sf"/>
</dbReference>
<dbReference type="GO" id="GO:0003729">
    <property type="term" value="F:mRNA binding"/>
    <property type="evidence" value="ECO:0007669"/>
    <property type="project" value="TreeGrafter"/>
</dbReference>
<dbReference type="Gene3D" id="1.10.150.310">
    <property type="entry name" value="Tex RuvX-like domain-like"/>
    <property type="match status" value="1"/>
</dbReference>
<dbReference type="Pfam" id="PF12836">
    <property type="entry name" value="HHH_3"/>
    <property type="match status" value="1"/>
</dbReference>
<keyword evidence="4" id="KW-1185">Reference proteome</keyword>
<dbReference type="InterPro" id="IPR050437">
    <property type="entry name" value="Ribos_protein_bS1-like"/>
</dbReference>
<organism evidence="3 4">
    <name type="scientific">Cylicocyclus nassatus</name>
    <name type="common">Nematode worm</name>
    <dbReference type="NCBI Taxonomy" id="53992"/>
    <lineage>
        <taxon>Eukaryota</taxon>
        <taxon>Metazoa</taxon>
        <taxon>Ecdysozoa</taxon>
        <taxon>Nematoda</taxon>
        <taxon>Chromadorea</taxon>
        <taxon>Rhabditida</taxon>
        <taxon>Rhabditina</taxon>
        <taxon>Rhabditomorpha</taxon>
        <taxon>Strongyloidea</taxon>
        <taxon>Strongylidae</taxon>
        <taxon>Cylicocyclus</taxon>
    </lineage>
</organism>